<keyword evidence="4" id="KW-0285">Flavoprotein</keyword>
<protein>
    <recommendedName>
        <fullName evidence="8">Propionate 3-nitronate monooxygenase</fullName>
    </recommendedName>
</protein>
<organism evidence="10 11">
    <name type="scientific">Nocardia camponoti</name>
    <dbReference type="NCBI Taxonomy" id="1616106"/>
    <lineage>
        <taxon>Bacteria</taxon>
        <taxon>Bacillati</taxon>
        <taxon>Actinomycetota</taxon>
        <taxon>Actinomycetes</taxon>
        <taxon>Mycobacteriales</taxon>
        <taxon>Nocardiaceae</taxon>
        <taxon>Nocardia</taxon>
    </lineage>
</organism>
<dbReference type="PANTHER" id="PTHR42747">
    <property type="entry name" value="NITRONATE MONOOXYGENASE-RELATED"/>
    <property type="match status" value="1"/>
</dbReference>
<dbReference type="Proteomes" id="UP000612956">
    <property type="component" value="Unassembled WGS sequence"/>
</dbReference>
<dbReference type="InterPro" id="IPR013785">
    <property type="entry name" value="Aldolase_TIM"/>
</dbReference>
<keyword evidence="11" id="KW-1185">Reference proteome</keyword>
<dbReference type="EMBL" id="BMMW01000003">
    <property type="protein sequence ID" value="GGK58099.1"/>
    <property type="molecule type" value="Genomic_DNA"/>
</dbReference>
<comment type="similarity">
    <text evidence="2">Belongs to the nitronate monooxygenase family. NMO class I subfamily.</text>
</comment>
<name>A0A917QMB4_9NOCA</name>
<dbReference type="GO" id="GO:0018580">
    <property type="term" value="F:nitronate monooxygenase activity"/>
    <property type="evidence" value="ECO:0007669"/>
    <property type="project" value="InterPro"/>
</dbReference>
<dbReference type="RefSeq" id="WP_188829877.1">
    <property type="nucleotide sequence ID" value="NZ_BMMW01000003.1"/>
</dbReference>
<evidence type="ECO:0000256" key="1">
    <source>
        <dbReference type="ARBA" id="ARBA00001917"/>
    </source>
</evidence>
<evidence type="ECO:0000313" key="10">
    <source>
        <dbReference type="EMBL" id="GGK58099.1"/>
    </source>
</evidence>
<keyword evidence="6" id="KW-0560">Oxidoreductase</keyword>
<evidence type="ECO:0000256" key="8">
    <source>
        <dbReference type="ARBA" id="ARBA00031155"/>
    </source>
</evidence>
<keyword evidence="7" id="KW-0503">Monooxygenase</keyword>
<evidence type="ECO:0000256" key="5">
    <source>
        <dbReference type="ARBA" id="ARBA00022643"/>
    </source>
</evidence>
<evidence type="ECO:0000256" key="4">
    <source>
        <dbReference type="ARBA" id="ARBA00022630"/>
    </source>
</evidence>
<keyword evidence="3" id="KW-0216">Detoxification</keyword>
<proteinExistence type="inferred from homology"/>
<reference evidence="10" key="1">
    <citation type="journal article" date="2014" name="Int. J. Syst. Evol. Microbiol.">
        <title>Complete genome sequence of Corynebacterium casei LMG S-19264T (=DSM 44701T), isolated from a smear-ripened cheese.</title>
        <authorList>
            <consortium name="US DOE Joint Genome Institute (JGI-PGF)"/>
            <person name="Walter F."/>
            <person name="Albersmeier A."/>
            <person name="Kalinowski J."/>
            <person name="Ruckert C."/>
        </authorList>
    </citation>
    <scope>NUCLEOTIDE SEQUENCE</scope>
    <source>
        <strain evidence="10">CGMCC 4.7278</strain>
    </source>
</reference>
<evidence type="ECO:0000256" key="7">
    <source>
        <dbReference type="ARBA" id="ARBA00023033"/>
    </source>
</evidence>
<evidence type="ECO:0000256" key="9">
    <source>
        <dbReference type="ARBA" id="ARBA00049401"/>
    </source>
</evidence>
<dbReference type="CDD" id="cd04730">
    <property type="entry name" value="NPD_like"/>
    <property type="match status" value="1"/>
</dbReference>
<evidence type="ECO:0000256" key="2">
    <source>
        <dbReference type="ARBA" id="ARBA00009881"/>
    </source>
</evidence>
<comment type="caution">
    <text evidence="10">The sequence shown here is derived from an EMBL/GenBank/DDBJ whole genome shotgun (WGS) entry which is preliminary data.</text>
</comment>
<evidence type="ECO:0000256" key="3">
    <source>
        <dbReference type="ARBA" id="ARBA00022575"/>
    </source>
</evidence>
<comment type="catalytic activity">
    <reaction evidence="9">
        <text>3 propionate 3-nitronate + 3 O2 + H2O = 3 3-oxopropanoate + 2 nitrate + nitrite + H2O2 + 3 H(+)</text>
        <dbReference type="Rhea" id="RHEA:57332"/>
        <dbReference type="ChEBI" id="CHEBI:15377"/>
        <dbReference type="ChEBI" id="CHEBI:15378"/>
        <dbReference type="ChEBI" id="CHEBI:15379"/>
        <dbReference type="ChEBI" id="CHEBI:16240"/>
        <dbReference type="ChEBI" id="CHEBI:16301"/>
        <dbReference type="ChEBI" id="CHEBI:17632"/>
        <dbReference type="ChEBI" id="CHEBI:33190"/>
        <dbReference type="ChEBI" id="CHEBI:136067"/>
    </reaction>
</comment>
<sequence length="343" mass="34963">MVLEKLRIPIVAAPMAGGPSSPELVSAVANAGGFGQLAAGYLTVETLVEQIATTRLNTGAPFGVNLFAPGASADPATYADYLAELGARFPLGKPVHDTDHWAEKIEVLVAEPVAVVSTTFGCPTAVEVDRLHAVGSEVWVTVTSPAEAAIAIDAGADVLIAQGVEAGGHRASFIDDPADDPVDGLGLLSLLQLLTASTDLLLVAAGGIATGAGLAAVLAAGASAGQIGTALLRCTEAGTNPVHRGEVGSAEPTMLTRAFTGKRARGIRNTFLRDYTADAPAAYPEIHYATAPLRAAARGTGNPDEVNLWAGQAHSLSRELPVGELLEELAEGAKAALRKALSE</sequence>
<reference evidence="10" key="2">
    <citation type="submission" date="2020-09" db="EMBL/GenBank/DDBJ databases">
        <authorList>
            <person name="Sun Q."/>
            <person name="Zhou Y."/>
        </authorList>
    </citation>
    <scope>NUCLEOTIDE SEQUENCE</scope>
    <source>
        <strain evidence="10">CGMCC 4.7278</strain>
    </source>
</reference>
<dbReference type="GO" id="GO:0051213">
    <property type="term" value="F:dioxygenase activity"/>
    <property type="evidence" value="ECO:0007669"/>
    <property type="project" value="UniProtKB-KW"/>
</dbReference>
<keyword evidence="5" id="KW-0288">FMN</keyword>
<gene>
    <name evidence="10" type="ORF">GCM10011591_32860</name>
</gene>
<accession>A0A917QMB4</accession>
<dbReference type="PANTHER" id="PTHR42747:SF3">
    <property type="entry name" value="NITRONATE MONOOXYGENASE-RELATED"/>
    <property type="match status" value="1"/>
</dbReference>
<dbReference type="Gene3D" id="3.20.20.70">
    <property type="entry name" value="Aldolase class I"/>
    <property type="match status" value="1"/>
</dbReference>
<dbReference type="GO" id="GO:0009636">
    <property type="term" value="P:response to toxic substance"/>
    <property type="evidence" value="ECO:0007669"/>
    <property type="project" value="UniProtKB-KW"/>
</dbReference>
<evidence type="ECO:0000256" key="6">
    <source>
        <dbReference type="ARBA" id="ARBA00023002"/>
    </source>
</evidence>
<keyword evidence="10" id="KW-0223">Dioxygenase</keyword>
<comment type="cofactor">
    <cofactor evidence="1">
        <name>FMN</name>
        <dbReference type="ChEBI" id="CHEBI:58210"/>
    </cofactor>
</comment>
<dbReference type="AlphaFoldDB" id="A0A917QMB4"/>
<evidence type="ECO:0000313" key="11">
    <source>
        <dbReference type="Proteomes" id="UP000612956"/>
    </source>
</evidence>
<dbReference type="SUPFAM" id="SSF51412">
    <property type="entry name" value="Inosine monophosphate dehydrogenase (IMPDH)"/>
    <property type="match status" value="1"/>
</dbReference>
<dbReference type="InterPro" id="IPR004136">
    <property type="entry name" value="NMO"/>
</dbReference>
<dbReference type="Pfam" id="PF03060">
    <property type="entry name" value="NMO"/>
    <property type="match status" value="1"/>
</dbReference>